<proteinExistence type="predicted"/>
<organism evidence="1 2">
    <name type="scientific">Streblomastix strix</name>
    <dbReference type="NCBI Taxonomy" id="222440"/>
    <lineage>
        <taxon>Eukaryota</taxon>
        <taxon>Metamonada</taxon>
        <taxon>Preaxostyla</taxon>
        <taxon>Oxymonadida</taxon>
        <taxon>Streblomastigidae</taxon>
        <taxon>Streblomastix</taxon>
    </lineage>
</organism>
<accession>A0A5J4TQ68</accession>
<gene>
    <name evidence="1" type="ORF">EZS28_044430</name>
</gene>
<evidence type="ECO:0000313" key="1">
    <source>
        <dbReference type="EMBL" id="KAA6360043.1"/>
    </source>
</evidence>
<dbReference type="Proteomes" id="UP000324800">
    <property type="component" value="Unassembled WGS sequence"/>
</dbReference>
<evidence type="ECO:0000313" key="2">
    <source>
        <dbReference type="Proteomes" id="UP000324800"/>
    </source>
</evidence>
<dbReference type="AlphaFoldDB" id="A0A5J4TQ68"/>
<comment type="caution">
    <text evidence="1">The sequence shown here is derived from an EMBL/GenBank/DDBJ whole genome shotgun (WGS) entry which is preliminary data.</text>
</comment>
<name>A0A5J4TQ68_9EUKA</name>
<dbReference type="EMBL" id="SNRW01027509">
    <property type="protein sequence ID" value="KAA6360043.1"/>
    <property type="molecule type" value="Genomic_DNA"/>
</dbReference>
<sequence>MHQGITIRPQQVAKVPQILRFLGKVDYSQDRLRLQQKNLLVREIIEQDNSKSQAEAEAGIQGLRKSRQQLIYGNFNPLDLIQDANEIRTIVGGQLDPQTGQDSRLANQTYGMNINARVSQASQDIGSRIIIPTALIHSIYDCDEQRMH</sequence>
<reference evidence="1 2" key="1">
    <citation type="submission" date="2019-03" db="EMBL/GenBank/DDBJ databases">
        <title>Single cell metagenomics reveals metabolic interactions within the superorganism composed of flagellate Streblomastix strix and complex community of Bacteroidetes bacteria on its surface.</title>
        <authorList>
            <person name="Treitli S.C."/>
            <person name="Kolisko M."/>
            <person name="Husnik F."/>
            <person name="Keeling P."/>
            <person name="Hampl V."/>
        </authorList>
    </citation>
    <scope>NUCLEOTIDE SEQUENCE [LARGE SCALE GENOMIC DNA]</scope>
    <source>
        <strain evidence="1">ST1C</strain>
    </source>
</reference>
<protein>
    <submittedName>
        <fullName evidence="1">Uncharacterized protein</fullName>
    </submittedName>
</protein>